<evidence type="ECO:0000259" key="2">
    <source>
        <dbReference type="PROSITE" id="PS51109"/>
    </source>
</evidence>
<organism evidence="3 4">
    <name type="scientific">Clostridium rhizosphaerae</name>
    <dbReference type="NCBI Taxonomy" id="2803861"/>
    <lineage>
        <taxon>Bacteria</taxon>
        <taxon>Bacillati</taxon>
        <taxon>Bacillota</taxon>
        <taxon>Clostridia</taxon>
        <taxon>Eubacteriales</taxon>
        <taxon>Clostridiaceae</taxon>
        <taxon>Clostridium</taxon>
    </lineage>
</organism>
<evidence type="ECO:0000313" key="4">
    <source>
        <dbReference type="Proteomes" id="UP000632377"/>
    </source>
</evidence>
<evidence type="ECO:0000313" key="3">
    <source>
        <dbReference type="EMBL" id="MBL4936066.1"/>
    </source>
</evidence>
<gene>
    <name evidence="3" type="ORF">JK636_09855</name>
</gene>
<dbReference type="Pfam" id="PF03990">
    <property type="entry name" value="DUF348"/>
    <property type="match status" value="2"/>
</dbReference>
<reference evidence="3 4" key="1">
    <citation type="submission" date="2021-01" db="EMBL/GenBank/DDBJ databases">
        <title>Genome public.</title>
        <authorList>
            <person name="Liu C."/>
            <person name="Sun Q."/>
        </authorList>
    </citation>
    <scope>NUCLEOTIDE SEQUENCE [LARGE SCALE GENOMIC DNA]</scope>
    <source>
        <strain evidence="3 4">YIM B02515</strain>
    </source>
</reference>
<protein>
    <submittedName>
        <fullName evidence="3">G5 domain-containing protein</fullName>
    </submittedName>
</protein>
<dbReference type="Proteomes" id="UP000632377">
    <property type="component" value="Unassembled WGS sequence"/>
</dbReference>
<dbReference type="Pfam" id="PF06725">
    <property type="entry name" value="3D"/>
    <property type="match status" value="1"/>
</dbReference>
<dbReference type="PANTHER" id="PTHR39160">
    <property type="entry name" value="CELL WALL-BINDING PROTEIN YOCH"/>
    <property type="match status" value="1"/>
</dbReference>
<accession>A0ABS1TBQ7</accession>
<dbReference type="InterPro" id="IPR010611">
    <property type="entry name" value="3D_dom"/>
</dbReference>
<dbReference type="PANTHER" id="PTHR39160:SF4">
    <property type="entry name" value="RESUSCITATION-PROMOTING FACTOR RPFB"/>
    <property type="match status" value="1"/>
</dbReference>
<dbReference type="InterPro" id="IPR036908">
    <property type="entry name" value="RlpA-like_sf"/>
</dbReference>
<dbReference type="InterPro" id="IPR007137">
    <property type="entry name" value="DUF348"/>
</dbReference>
<dbReference type="RefSeq" id="WP_202748642.1">
    <property type="nucleotide sequence ID" value="NZ_JAESWC010000002.1"/>
</dbReference>
<evidence type="ECO:0000256" key="1">
    <source>
        <dbReference type="ARBA" id="ARBA00022729"/>
    </source>
</evidence>
<dbReference type="SUPFAM" id="SSF50685">
    <property type="entry name" value="Barwin-like endoglucanases"/>
    <property type="match status" value="1"/>
</dbReference>
<comment type="caution">
    <text evidence="3">The sequence shown here is derived from an EMBL/GenBank/DDBJ whole genome shotgun (WGS) entry which is preliminary data.</text>
</comment>
<dbReference type="InterPro" id="IPR051933">
    <property type="entry name" value="Resuscitation_pf_RpfB"/>
</dbReference>
<keyword evidence="1" id="KW-0732">Signal</keyword>
<dbReference type="Gene3D" id="2.20.230.10">
    <property type="entry name" value="Resuscitation-promoting factor rpfb"/>
    <property type="match status" value="1"/>
</dbReference>
<feature type="domain" description="G5" evidence="2">
    <location>
        <begin position="148"/>
        <end position="228"/>
    </location>
</feature>
<dbReference type="Pfam" id="PF07501">
    <property type="entry name" value="G5"/>
    <property type="match status" value="1"/>
</dbReference>
<dbReference type="EMBL" id="JAESWC010000002">
    <property type="protein sequence ID" value="MBL4936066.1"/>
    <property type="molecule type" value="Genomic_DNA"/>
</dbReference>
<dbReference type="Gene3D" id="2.40.40.10">
    <property type="entry name" value="RlpA-like domain"/>
    <property type="match status" value="1"/>
</dbReference>
<dbReference type="PROSITE" id="PS51109">
    <property type="entry name" value="G5"/>
    <property type="match status" value="1"/>
</dbReference>
<dbReference type="CDD" id="cd22786">
    <property type="entry name" value="DPBB_YuiC-like"/>
    <property type="match status" value="1"/>
</dbReference>
<name>A0ABS1TBQ7_9CLOT</name>
<dbReference type="InterPro" id="IPR011098">
    <property type="entry name" value="G5_dom"/>
</dbReference>
<proteinExistence type="predicted"/>
<dbReference type="SMART" id="SM01208">
    <property type="entry name" value="G5"/>
    <property type="match status" value="1"/>
</dbReference>
<keyword evidence="4" id="KW-1185">Reference proteome</keyword>
<sequence length="345" mass="37787">MDKLKNMYKNYFSIGPKAVLVVMLSLMVVTAGVQAAKKTIVVSIDGKETKIVTFRKTFKDVLSDNSIVLGPKDKMTPSIDTKLKKNDRIDIKKAVNVTIAIDGLEKKILTTEDTVYKMFNEEGIIVKDTDRVIPSRNIQISDGLNVVVTRIESKIISESVDLDFSTVVKNDDEAITGSKKVLQEGEKGQRVITTELVYEDGKETERKVLNDVVTKKPVQRIVSVGTLAVLNLSRGGQVAYKNSIKMKATAYTSNFASTGKSPGDKGFGRTATGTIAKRNPDGYSSIAVDPRVIPLGTKLYIEGYGYGIAEDTGGAIKGNIIDVYLNSESECRQWGVRTVNVYIVK</sequence>